<evidence type="ECO:0000313" key="2">
    <source>
        <dbReference type="Proteomes" id="UP000274117"/>
    </source>
</evidence>
<gene>
    <name evidence="1" type="ORF">EI998_01725</name>
</gene>
<comment type="caution">
    <text evidence="1">The sequence shown here is derived from an EMBL/GenBank/DDBJ whole genome shotgun (WGS) entry which is preliminary data.</text>
</comment>
<organism evidence="1 2">
    <name type="scientific">Streptococcus suis</name>
    <dbReference type="NCBI Taxonomy" id="1307"/>
    <lineage>
        <taxon>Bacteria</taxon>
        <taxon>Bacillati</taxon>
        <taxon>Bacillota</taxon>
        <taxon>Bacilli</taxon>
        <taxon>Lactobacillales</taxon>
        <taxon>Streptococcaceae</taxon>
        <taxon>Streptococcus</taxon>
    </lineage>
</organism>
<reference evidence="1 2" key="2">
    <citation type="submission" date="2018-12" db="EMBL/GenBank/DDBJ databases">
        <title>Whole-genome sequences of fifteen clinical Streptococcus suis strains isolated from pigs between 2006 and 2018.</title>
        <authorList>
            <person name="Stevens M.J.A."/>
            <person name="Cernela N."/>
            <person name="Spoerry Serrano N."/>
            <person name="Schmitt S."/>
            <person name="Schrenzel J."/>
            <person name="Stephan R."/>
        </authorList>
    </citation>
    <scope>NUCLEOTIDE SEQUENCE [LARGE SCALE GENOMIC DNA]</scope>
    <source>
        <strain evidence="1 2">PP422</strain>
    </source>
</reference>
<evidence type="ECO:0000313" key="1">
    <source>
        <dbReference type="EMBL" id="RRR55236.1"/>
    </source>
</evidence>
<sequence length="201" mass="23396">MRNQNNLQNINRNTIFARGKIIEINDKDCAPSFILFIRNGAGRKHTYLTLRYDPNILYPIKGTNVYIEGHLNNVINSNKFKNQHYFADNLTVVQTEISNYFNLSKSNGFAFPKHFAKFFVYGTVINMNVNNNSIWIELKIKDENDNEVKIQYSKKMRVSDIKFKVGDKVYVYALPISTEKLLNEEIVNFETLVAEDIVIEQ</sequence>
<proteinExistence type="predicted"/>
<reference evidence="1 2" key="1">
    <citation type="submission" date="2018-11" db="EMBL/GenBank/DDBJ databases">
        <authorList>
            <person name="Stevens M.J."/>
            <person name="Cernela N."/>
            <person name="Spoerry Serrano N."/>
            <person name="Schmitt S."/>
            <person name="Schrenzel J."/>
            <person name="Stephan R."/>
        </authorList>
    </citation>
    <scope>NUCLEOTIDE SEQUENCE [LARGE SCALE GENOMIC DNA]</scope>
    <source>
        <strain evidence="1 2">PP422</strain>
    </source>
</reference>
<accession>A0A426TIV8</accession>
<dbReference type="OrthoDB" id="2223246at2"/>
<dbReference type="RefSeq" id="WP_044678214.1">
    <property type="nucleotide sequence ID" value="NZ_CEJP01000010.1"/>
</dbReference>
<dbReference type="AlphaFoldDB" id="A0A426TIV8"/>
<dbReference type="Proteomes" id="UP000274117">
    <property type="component" value="Unassembled WGS sequence"/>
</dbReference>
<protein>
    <submittedName>
        <fullName evidence="1">Uncharacterized protein</fullName>
    </submittedName>
</protein>
<name>A0A426TIV8_STRSU</name>
<dbReference type="EMBL" id="RSDO01000002">
    <property type="protein sequence ID" value="RRR55236.1"/>
    <property type="molecule type" value="Genomic_DNA"/>
</dbReference>